<evidence type="ECO:0000313" key="2">
    <source>
        <dbReference type="Proteomes" id="UP001066276"/>
    </source>
</evidence>
<protein>
    <submittedName>
        <fullName evidence="1">Uncharacterized protein</fullName>
    </submittedName>
</protein>
<accession>A0AAV7QZT4</accession>
<sequence length="119" mass="13447">MPVCSRSPHDVVVLRSYWELWKEGFEAYLDALDGDTFTHKKKFGILRHCLGSEDCLSRLPSENMSSEDEVGTSEDDVVVCSVESCLEGIVTEDEWKVASDADEQMCDVKHGLSQGWTKW</sequence>
<reference evidence="1" key="1">
    <citation type="journal article" date="2022" name="bioRxiv">
        <title>Sequencing and chromosome-scale assembly of the giantPleurodeles waltlgenome.</title>
        <authorList>
            <person name="Brown T."/>
            <person name="Elewa A."/>
            <person name="Iarovenko S."/>
            <person name="Subramanian E."/>
            <person name="Araus A.J."/>
            <person name="Petzold A."/>
            <person name="Susuki M."/>
            <person name="Suzuki K.-i.T."/>
            <person name="Hayashi T."/>
            <person name="Toyoda A."/>
            <person name="Oliveira C."/>
            <person name="Osipova E."/>
            <person name="Leigh N.D."/>
            <person name="Simon A."/>
            <person name="Yun M.H."/>
        </authorList>
    </citation>
    <scope>NUCLEOTIDE SEQUENCE</scope>
    <source>
        <strain evidence="1">20211129_DDA</strain>
        <tissue evidence="1">Liver</tissue>
    </source>
</reference>
<dbReference type="AlphaFoldDB" id="A0AAV7QZT4"/>
<proteinExistence type="predicted"/>
<dbReference type="Proteomes" id="UP001066276">
    <property type="component" value="Chromosome 6"/>
</dbReference>
<keyword evidence="2" id="KW-1185">Reference proteome</keyword>
<evidence type="ECO:0000313" key="1">
    <source>
        <dbReference type="EMBL" id="KAJ1146046.1"/>
    </source>
</evidence>
<organism evidence="1 2">
    <name type="scientific">Pleurodeles waltl</name>
    <name type="common">Iberian ribbed newt</name>
    <dbReference type="NCBI Taxonomy" id="8319"/>
    <lineage>
        <taxon>Eukaryota</taxon>
        <taxon>Metazoa</taxon>
        <taxon>Chordata</taxon>
        <taxon>Craniata</taxon>
        <taxon>Vertebrata</taxon>
        <taxon>Euteleostomi</taxon>
        <taxon>Amphibia</taxon>
        <taxon>Batrachia</taxon>
        <taxon>Caudata</taxon>
        <taxon>Salamandroidea</taxon>
        <taxon>Salamandridae</taxon>
        <taxon>Pleurodelinae</taxon>
        <taxon>Pleurodeles</taxon>
    </lineage>
</organism>
<comment type="caution">
    <text evidence="1">The sequence shown here is derived from an EMBL/GenBank/DDBJ whole genome shotgun (WGS) entry which is preliminary data.</text>
</comment>
<name>A0AAV7QZT4_PLEWA</name>
<dbReference type="EMBL" id="JANPWB010000010">
    <property type="protein sequence ID" value="KAJ1146046.1"/>
    <property type="molecule type" value="Genomic_DNA"/>
</dbReference>
<gene>
    <name evidence="1" type="ORF">NDU88_012328</name>
</gene>